<feature type="non-terminal residue" evidence="2">
    <location>
        <position position="1"/>
    </location>
</feature>
<sequence length="126" mass="13471">GRPDHGRAAQRAERVRGTDGDGSGKAGGTGTAPRPPRAGGRGQGLLRQEDPRVPAKAGHRGGDRPPEEREASRTLRQGSLPRAQRGREDDQPPQAVSEGSDTLREAGRQLPGYAHRRGHRPLATRL</sequence>
<feature type="compositionally biased region" description="Basic residues" evidence="1">
    <location>
        <begin position="114"/>
        <end position="126"/>
    </location>
</feature>
<dbReference type="AlphaFoldDB" id="A0A6J4QVC7"/>
<feature type="compositionally biased region" description="Basic and acidic residues" evidence="1">
    <location>
        <begin position="60"/>
        <end position="73"/>
    </location>
</feature>
<gene>
    <name evidence="2" type="ORF">AVDCRST_MAG14-1611</name>
</gene>
<protein>
    <submittedName>
        <fullName evidence="2">Mobile element protein</fullName>
    </submittedName>
</protein>
<proteinExistence type="predicted"/>
<feature type="non-terminal residue" evidence="2">
    <location>
        <position position="126"/>
    </location>
</feature>
<evidence type="ECO:0000313" key="2">
    <source>
        <dbReference type="EMBL" id="CAA9456101.1"/>
    </source>
</evidence>
<feature type="compositionally biased region" description="Basic and acidic residues" evidence="1">
    <location>
        <begin position="1"/>
        <end position="19"/>
    </location>
</feature>
<evidence type="ECO:0000256" key="1">
    <source>
        <dbReference type="SAM" id="MobiDB-lite"/>
    </source>
</evidence>
<reference evidence="2" key="1">
    <citation type="submission" date="2020-02" db="EMBL/GenBank/DDBJ databases">
        <authorList>
            <person name="Meier V. D."/>
        </authorList>
    </citation>
    <scope>NUCLEOTIDE SEQUENCE</scope>
    <source>
        <strain evidence="2">AVDCRST_MAG14</strain>
    </source>
</reference>
<organism evidence="2">
    <name type="scientific">uncultured Rubrobacteraceae bacterium</name>
    <dbReference type="NCBI Taxonomy" id="349277"/>
    <lineage>
        <taxon>Bacteria</taxon>
        <taxon>Bacillati</taxon>
        <taxon>Actinomycetota</taxon>
        <taxon>Rubrobacteria</taxon>
        <taxon>Rubrobacterales</taxon>
        <taxon>Rubrobacteraceae</taxon>
        <taxon>environmental samples</taxon>
    </lineage>
</organism>
<feature type="compositionally biased region" description="Gly residues" evidence="1">
    <location>
        <begin position="20"/>
        <end position="30"/>
    </location>
</feature>
<accession>A0A6J4QVC7</accession>
<feature type="region of interest" description="Disordered" evidence="1">
    <location>
        <begin position="1"/>
        <end position="126"/>
    </location>
</feature>
<dbReference type="EMBL" id="CADCVG010000067">
    <property type="protein sequence ID" value="CAA9456101.1"/>
    <property type="molecule type" value="Genomic_DNA"/>
</dbReference>
<name>A0A6J4QVC7_9ACTN</name>